<protein>
    <submittedName>
        <fullName evidence="8">NAD+ kinase</fullName>
    </submittedName>
</protein>
<reference evidence="8 9" key="1">
    <citation type="journal article" date="2019" name="Sci. Rep.">
        <title>Comparative genomics of chytrid fungi reveal insights into the obligate biotrophic and pathogenic lifestyle of Synchytrium endobioticum.</title>
        <authorList>
            <person name="van de Vossenberg B.T.L.H."/>
            <person name="Warris S."/>
            <person name="Nguyen H.D.T."/>
            <person name="van Gent-Pelzer M.P.E."/>
            <person name="Joly D.L."/>
            <person name="van de Geest H.C."/>
            <person name="Bonants P.J.M."/>
            <person name="Smith D.S."/>
            <person name="Levesque C.A."/>
            <person name="van der Lee T.A.J."/>
        </authorList>
    </citation>
    <scope>NUCLEOTIDE SEQUENCE [LARGE SCALE GENOMIC DNA]</scope>
    <source>
        <strain evidence="8 9">CBS 809.83</strain>
    </source>
</reference>
<dbReference type="SUPFAM" id="SSF111331">
    <property type="entry name" value="NAD kinase/diacylglycerol kinase-like"/>
    <property type="match status" value="1"/>
</dbReference>
<dbReference type="PANTHER" id="PTHR20275:SF0">
    <property type="entry name" value="NAD KINASE"/>
    <property type="match status" value="1"/>
</dbReference>
<dbReference type="GO" id="GO:0003951">
    <property type="term" value="F:NAD+ kinase activity"/>
    <property type="evidence" value="ECO:0007669"/>
    <property type="project" value="InterPro"/>
</dbReference>
<dbReference type="GO" id="GO:0006741">
    <property type="term" value="P:NADP+ biosynthetic process"/>
    <property type="evidence" value="ECO:0007669"/>
    <property type="project" value="InterPro"/>
</dbReference>
<dbReference type="Proteomes" id="UP000318582">
    <property type="component" value="Unassembled WGS sequence"/>
</dbReference>
<dbReference type="InterPro" id="IPR002504">
    <property type="entry name" value="NADK"/>
</dbReference>
<evidence type="ECO:0000256" key="6">
    <source>
        <dbReference type="ARBA" id="ARBA00022857"/>
    </source>
</evidence>
<evidence type="ECO:0000256" key="5">
    <source>
        <dbReference type="ARBA" id="ARBA00022840"/>
    </source>
</evidence>
<keyword evidence="3" id="KW-0547">Nucleotide-binding</keyword>
<dbReference type="EMBL" id="QEAQ01000056">
    <property type="protein sequence ID" value="TPX57199.1"/>
    <property type="molecule type" value="Genomic_DNA"/>
</dbReference>
<comment type="similarity">
    <text evidence="1">Belongs to the NAD kinase family.</text>
</comment>
<evidence type="ECO:0000313" key="9">
    <source>
        <dbReference type="Proteomes" id="UP000318582"/>
    </source>
</evidence>
<evidence type="ECO:0000256" key="4">
    <source>
        <dbReference type="ARBA" id="ARBA00022777"/>
    </source>
</evidence>
<organism evidence="8 9">
    <name type="scientific">Powellomyces hirtus</name>
    <dbReference type="NCBI Taxonomy" id="109895"/>
    <lineage>
        <taxon>Eukaryota</taxon>
        <taxon>Fungi</taxon>
        <taxon>Fungi incertae sedis</taxon>
        <taxon>Chytridiomycota</taxon>
        <taxon>Chytridiomycota incertae sedis</taxon>
        <taxon>Chytridiomycetes</taxon>
        <taxon>Spizellomycetales</taxon>
        <taxon>Powellomycetaceae</taxon>
        <taxon>Powellomyces</taxon>
    </lineage>
</organism>
<name>A0A507DZE4_9FUNG</name>
<keyword evidence="5" id="KW-0067">ATP-binding</keyword>
<dbReference type="FunFam" id="2.60.200.30:FF:000009">
    <property type="entry name" value="Poly(P)/ATP NAD kinase"/>
    <property type="match status" value="1"/>
</dbReference>
<keyword evidence="7" id="KW-0520">NAD</keyword>
<evidence type="ECO:0000256" key="2">
    <source>
        <dbReference type="ARBA" id="ARBA00022679"/>
    </source>
</evidence>
<proteinExistence type="inferred from homology"/>
<dbReference type="AlphaFoldDB" id="A0A507DZE4"/>
<dbReference type="InterPro" id="IPR017437">
    <property type="entry name" value="ATP-NAD_kinase_PpnK-typ_C"/>
</dbReference>
<comment type="caution">
    <text evidence="8">The sequence shown here is derived from an EMBL/GenBank/DDBJ whole genome shotgun (WGS) entry which is preliminary data.</text>
</comment>
<dbReference type="Pfam" id="PF01513">
    <property type="entry name" value="NAD_kinase"/>
    <property type="match status" value="1"/>
</dbReference>
<evidence type="ECO:0000256" key="7">
    <source>
        <dbReference type="ARBA" id="ARBA00023027"/>
    </source>
</evidence>
<keyword evidence="9" id="KW-1185">Reference proteome</keyword>
<keyword evidence="6" id="KW-0521">NADP</keyword>
<gene>
    <name evidence="8" type="primary">UTR1C</name>
    <name evidence="8" type="ORF">PhCBS80983_g04000</name>
</gene>
<dbReference type="HAMAP" id="MF_00361">
    <property type="entry name" value="NAD_kinase"/>
    <property type="match status" value="1"/>
</dbReference>
<dbReference type="STRING" id="109895.A0A507DZE4"/>
<dbReference type="Gene3D" id="2.60.200.30">
    <property type="entry name" value="Probable inorganic polyphosphate/atp-NAD kinase, domain 2"/>
    <property type="match status" value="1"/>
</dbReference>
<dbReference type="GO" id="GO:0005524">
    <property type="term" value="F:ATP binding"/>
    <property type="evidence" value="ECO:0007669"/>
    <property type="project" value="UniProtKB-KW"/>
</dbReference>
<dbReference type="GO" id="GO:0019674">
    <property type="term" value="P:NAD+ metabolic process"/>
    <property type="evidence" value="ECO:0007669"/>
    <property type="project" value="InterPro"/>
</dbReference>
<accession>A0A507DZE4</accession>
<evidence type="ECO:0000256" key="1">
    <source>
        <dbReference type="ARBA" id="ARBA00010995"/>
    </source>
</evidence>
<keyword evidence="4 8" id="KW-0418">Kinase</keyword>
<evidence type="ECO:0000256" key="3">
    <source>
        <dbReference type="ARBA" id="ARBA00022741"/>
    </source>
</evidence>
<dbReference type="Gene3D" id="3.40.50.10330">
    <property type="entry name" value="Probable inorganic polyphosphate/atp-NAD kinase, domain 1"/>
    <property type="match status" value="1"/>
</dbReference>
<dbReference type="Pfam" id="PF20143">
    <property type="entry name" value="NAD_kinase_C"/>
    <property type="match status" value="1"/>
</dbReference>
<sequence>MPSDNHCPEPLQLRLSHQDYARYVIHDKSDPPTYNDIIEAFEKEFAEFNRKLYGVEFHDGEGFVELQDSPEQIAIFYEHISLDESTSPRRRKVVLRSRQNTPEHLKRDVISVDAIVDAAVCLHEKLGKVLKMKLRVEQCKSVLIVTKPQDPSIVPLTRKLAIWFLNNHSSDVYVNDHMETNPDFAYADMISSECVGHLAESRLKFWTAGWVKEHSREIGLVVTMGGDGTVLYAAGLFQQAVPPVVTFHLGSLGFLTNFQFEEYPKALAQIMSGHGSPTTFRQRLDCTLYKSHEEAPRSSHSSRILVCKRHLISRTENGCITCEMPPTGPPDFNTQVMNELVLDRGANAGLLMLELYADDMYLTTIQADGLVIATATGSTAYSLSAGGSLVYPEKTALLITPICPHTLTCRPMILPSRVRLRVCVSPNSRVPAWVSFDGRDRMELQKTDSVIITASRYPLLQICHGDRKDDWFRSLVSSLHWNEREGQKPLL</sequence>
<dbReference type="InterPro" id="IPR017438">
    <property type="entry name" value="ATP-NAD_kinase_N"/>
</dbReference>
<dbReference type="PANTHER" id="PTHR20275">
    <property type="entry name" value="NAD KINASE"/>
    <property type="match status" value="1"/>
</dbReference>
<dbReference type="InterPro" id="IPR016064">
    <property type="entry name" value="NAD/diacylglycerol_kinase_sf"/>
</dbReference>
<evidence type="ECO:0000313" key="8">
    <source>
        <dbReference type="EMBL" id="TPX57199.1"/>
    </source>
</evidence>
<keyword evidence="2" id="KW-0808">Transferase</keyword>